<dbReference type="AlphaFoldDB" id="A0A815WAZ0"/>
<reference evidence="3" key="1">
    <citation type="submission" date="2021-02" db="EMBL/GenBank/DDBJ databases">
        <authorList>
            <person name="Nowell W R."/>
        </authorList>
    </citation>
    <scope>NUCLEOTIDE SEQUENCE</scope>
</reference>
<dbReference type="GO" id="GO:0005813">
    <property type="term" value="C:centrosome"/>
    <property type="evidence" value="ECO:0007669"/>
    <property type="project" value="TreeGrafter"/>
</dbReference>
<feature type="region of interest" description="Disordered" evidence="2">
    <location>
        <begin position="1"/>
        <end position="29"/>
    </location>
</feature>
<dbReference type="InterPro" id="IPR037696">
    <property type="entry name" value="CCDC77"/>
</dbReference>
<organism evidence="3 4">
    <name type="scientific">Adineta ricciae</name>
    <name type="common">Rotifer</name>
    <dbReference type="NCBI Taxonomy" id="249248"/>
    <lineage>
        <taxon>Eukaryota</taxon>
        <taxon>Metazoa</taxon>
        <taxon>Spiralia</taxon>
        <taxon>Gnathifera</taxon>
        <taxon>Rotifera</taxon>
        <taxon>Eurotatoria</taxon>
        <taxon>Bdelloidea</taxon>
        <taxon>Adinetida</taxon>
        <taxon>Adinetidae</taxon>
        <taxon>Adineta</taxon>
    </lineage>
</organism>
<comment type="caution">
    <text evidence="3">The sequence shown here is derived from an EMBL/GenBank/DDBJ whole genome shotgun (WGS) entry which is preliminary data.</text>
</comment>
<protein>
    <recommendedName>
        <fullName evidence="5">Coiled-coil domain-containing protein 77</fullName>
    </recommendedName>
</protein>
<name>A0A815WAZ0_ADIRI</name>
<proteinExistence type="predicted"/>
<feature type="coiled-coil region" evidence="1">
    <location>
        <begin position="325"/>
        <end position="359"/>
    </location>
</feature>
<evidence type="ECO:0000256" key="1">
    <source>
        <dbReference type="SAM" id="Coils"/>
    </source>
</evidence>
<dbReference type="Proteomes" id="UP000663828">
    <property type="component" value="Unassembled WGS sequence"/>
</dbReference>
<sequence>MPRATPETHNNSHPGSATKSSKKVTIKNGSSIPTIEERLGYLRPSRELLEFYRRKIAQYDNERDDMIQKLDRCKVAYEEKHKLEWEVRKRESEIVELQKAISDLQIYLFQEREQVLRLYAENDRLKIQELQDRKKINRLLNLCGVSEEEITYFVKEPPGVGIVPQKVSPVVVNEQRPSTHSKDLVQKKSSKVAPQIRDNETLLLQIEALQAQLEEQTKLAKEQIESLLEDRRVRIEEYDVQRKRDEERLKQSQEKIVQMQNLLHESTKDVIESKFDLRNAERQWLTEKDQLLQELDKTAAHEQRKDDEILFLNTSNHIQNTSSAASLLLQENAYFEEERKKYEDEIHSLEQQHVQTHKLAEMYRNQVLSLEEQLCKIREEGDVTREIYKDRSEKMGRRLTLSNERFKELERRRNMEIEGFKTDIKMLRQKLKYVEKQLFRVTVGLTGNTDEIDVLQHVKETAVRSKEMQGELNHLKAKIYSLENDVRHL</sequence>
<feature type="coiled-coil region" evidence="1">
    <location>
        <begin position="49"/>
        <end position="100"/>
    </location>
</feature>
<evidence type="ECO:0000256" key="2">
    <source>
        <dbReference type="SAM" id="MobiDB-lite"/>
    </source>
</evidence>
<evidence type="ECO:0000313" key="3">
    <source>
        <dbReference type="EMBL" id="CAF1542526.1"/>
    </source>
</evidence>
<gene>
    <name evidence="3" type="ORF">XAT740_LOCUS42289</name>
</gene>
<keyword evidence="1" id="KW-0175">Coiled coil</keyword>
<evidence type="ECO:0000313" key="4">
    <source>
        <dbReference type="Proteomes" id="UP000663828"/>
    </source>
</evidence>
<dbReference type="PANTHER" id="PTHR22091">
    <property type="entry name" value="COILED-COIL DOMAIN-CONTAINING PROTEIN 77"/>
    <property type="match status" value="1"/>
</dbReference>
<dbReference type="PANTHER" id="PTHR22091:SF1">
    <property type="entry name" value="COILED-COIL DOMAIN-CONTAINING PROTEIN 77"/>
    <property type="match status" value="1"/>
</dbReference>
<feature type="coiled-coil region" evidence="1">
    <location>
        <begin position="199"/>
        <end position="269"/>
    </location>
</feature>
<keyword evidence="4" id="KW-1185">Reference proteome</keyword>
<evidence type="ECO:0008006" key="5">
    <source>
        <dbReference type="Google" id="ProtNLM"/>
    </source>
</evidence>
<accession>A0A815WAZ0</accession>
<feature type="compositionally biased region" description="Polar residues" evidence="2">
    <location>
        <begin position="7"/>
        <end position="19"/>
    </location>
</feature>
<dbReference type="EMBL" id="CAJNOR010005053">
    <property type="protein sequence ID" value="CAF1542526.1"/>
    <property type="molecule type" value="Genomic_DNA"/>
</dbReference>